<dbReference type="Pfam" id="PF03922">
    <property type="entry name" value="OmpW"/>
    <property type="match status" value="1"/>
</dbReference>
<proteinExistence type="predicted"/>
<name>A0ABW9E301_9BURK</name>
<protein>
    <submittedName>
        <fullName evidence="2">Outer membrane beta-barrel protein</fullName>
    </submittedName>
</protein>
<accession>A0ABW9E301</accession>
<reference evidence="2 3" key="1">
    <citation type="journal article" date="2024" name="Chem. Sci.">
        <title>Discovery of megapolipeptins by genome mining of a Burkholderiales bacteria collection.</title>
        <authorList>
            <person name="Paulo B.S."/>
            <person name="Recchia M.J.J."/>
            <person name="Lee S."/>
            <person name="Fergusson C.H."/>
            <person name="Romanowski S.B."/>
            <person name="Hernandez A."/>
            <person name="Krull N."/>
            <person name="Liu D.Y."/>
            <person name="Cavanagh H."/>
            <person name="Bos A."/>
            <person name="Gray C.A."/>
            <person name="Murphy B.T."/>
            <person name="Linington R.G."/>
            <person name="Eustaquio A.S."/>
        </authorList>
    </citation>
    <scope>NUCLEOTIDE SEQUENCE [LARGE SCALE GENOMIC DNA]</scope>
    <source>
        <strain evidence="2 3">RL17-338-BIC-A</strain>
    </source>
</reference>
<dbReference type="PANTHER" id="PTHR36920">
    <property type="match status" value="1"/>
</dbReference>
<evidence type="ECO:0000256" key="1">
    <source>
        <dbReference type="ARBA" id="ARBA00004442"/>
    </source>
</evidence>
<dbReference type="EMBL" id="JAQQCF010000036">
    <property type="protein sequence ID" value="MFM0641148.1"/>
    <property type="molecule type" value="Genomic_DNA"/>
</dbReference>
<gene>
    <name evidence="2" type="ORF">PQQ63_31070</name>
</gene>
<sequence>MARHWENSIKLVLLISITIATSHRVYAQSAGNTVASFGWVHISPISSSDPLTVTSIAGHPVNEPKEGTGADATNADTVGVGLEHYFTDNIGVSMLGGYPTYMNLKGSGTLASYGVLGKGRPWSPQLIFNYHFMSADSKFRPFAGIGVAYTWYTNAKITNQSFVTSLVGPGGSASAKASSSWDPVFQVGANYRFAQHWTAGVTVMYIPTSTNLTLTARTATGTEIVANTKVRVRPIITFLNVAYIF</sequence>
<dbReference type="SUPFAM" id="SSF56925">
    <property type="entry name" value="OMPA-like"/>
    <property type="match status" value="1"/>
</dbReference>
<evidence type="ECO:0000313" key="3">
    <source>
        <dbReference type="Proteomes" id="UP001629432"/>
    </source>
</evidence>
<dbReference type="Gene3D" id="2.40.160.20">
    <property type="match status" value="1"/>
</dbReference>
<keyword evidence="3" id="KW-1185">Reference proteome</keyword>
<organism evidence="2 3">
    <name type="scientific">Paraburkholderia metrosideri</name>
    <dbReference type="NCBI Taxonomy" id="580937"/>
    <lineage>
        <taxon>Bacteria</taxon>
        <taxon>Pseudomonadati</taxon>
        <taxon>Pseudomonadota</taxon>
        <taxon>Betaproteobacteria</taxon>
        <taxon>Burkholderiales</taxon>
        <taxon>Burkholderiaceae</taxon>
        <taxon>Paraburkholderia</taxon>
    </lineage>
</organism>
<evidence type="ECO:0000313" key="2">
    <source>
        <dbReference type="EMBL" id="MFM0641148.1"/>
    </source>
</evidence>
<dbReference type="InterPro" id="IPR011250">
    <property type="entry name" value="OMP/PagP_B-barrel"/>
</dbReference>
<dbReference type="Proteomes" id="UP001629432">
    <property type="component" value="Unassembled WGS sequence"/>
</dbReference>
<dbReference type="PANTHER" id="PTHR36920:SF1">
    <property type="entry name" value="OUTER MEMBRANE PROTEIN W"/>
    <property type="match status" value="1"/>
</dbReference>
<comment type="subcellular location">
    <subcellularLocation>
        <location evidence="1">Cell outer membrane</location>
    </subcellularLocation>
</comment>
<dbReference type="InterPro" id="IPR005618">
    <property type="entry name" value="OMPW"/>
</dbReference>
<comment type="caution">
    <text evidence="2">The sequence shown here is derived from an EMBL/GenBank/DDBJ whole genome shotgun (WGS) entry which is preliminary data.</text>
</comment>